<feature type="compositionally biased region" description="Basic and acidic residues" evidence="1">
    <location>
        <begin position="1"/>
        <end position="11"/>
    </location>
</feature>
<dbReference type="Proteomes" id="UP000275846">
    <property type="component" value="Unassembled WGS sequence"/>
</dbReference>
<protein>
    <submittedName>
        <fullName evidence="2 4">Uncharacterized protein</fullName>
    </submittedName>
</protein>
<organism evidence="4">
    <name type="scientific">Schistocephalus solidus</name>
    <name type="common">Tapeworm</name>
    <dbReference type="NCBI Taxonomy" id="70667"/>
    <lineage>
        <taxon>Eukaryota</taxon>
        <taxon>Metazoa</taxon>
        <taxon>Spiralia</taxon>
        <taxon>Lophotrochozoa</taxon>
        <taxon>Platyhelminthes</taxon>
        <taxon>Cestoda</taxon>
        <taxon>Eucestoda</taxon>
        <taxon>Diphyllobothriidea</taxon>
        <taxon>Diphyllobothriidae</taxon>
        <taxon>Schistocephalus</taxon>
    </lineage>
</organism>
<sequence>MTQSRRPEMGEGTRTMSPQTQAPGFHTAGVEWLNSHICERAEDHVKKEPSEHDALTTSQLLNTTNLALTAIYKFNYQLATFQPRRLSPHDILKLRSHLQQRSRMEKEPRIMLAPQSAMLTKSMFFVVLHVIM</sequence>
<evidence type="ECO:0000313" key="2">
    <source>
        <dbReference type="EMBL" id="VDL94710.1"/>
    </source>
</evidence>
<proteinExistence type="predicted"/>
<name>A0A183SVS7_SCHSO</name>
<dbReference type="WBParaSite" id="SSLN_0000865501-mRNA-1">
    <property type="protein sequence ID" value="SSLN_0000865501-mRNA-1"/>
    <property type="gene ID" value="SSLN_0000865501"/>
</dbReference>
<evidence type="ECO:0000313" key="4">
    <source>
        <dbReference type="WBParaSite" id="SSLN_0000865501-mRNA-1"/>
    </source>
</evidence>
<gene>
    <name evidence="2" type="ORF">SSLN_LOCUS8325</name>
</gene>
<feature type="region of interest" description="Disordered" evidence="1">
    <location>
        <begin position="1"/>
        <end position="24"/>
    </location>
</feature>
<keyword evidence="3" id="KW-1185">Reference proteome</keyword>
<evidence type="ECO:0000313" key="3">
    <source>
        <dbReference type="Proteomes" id="UP000275846"/>
    </source>
</evidence>
<reference evidence="2 3" key="2">
    <citation type="submission" date="2018-11" db="EMBL/GenBank/DDBJ databases">
        <authorList>
            <consortium name="Pathogen Informatics"/>
        </authorList>
    </citation>
    <scope>NUCLEOTIDE SEQUENCE [LARGE SCALE GENOMIC DNA]</scope>
    <source>
        <strain evidence="2 3">NST_G2</strain>
    </source>
</reference>
<evidence type="ECO:0000256" key="1">
    <source>
        <dbReference type="SAM" id="MobiDB-lite"/>
    </source>
</evidence>
<dbReference type="EMBL" id="UYSU01034595">
    <property type="protein sequence ID" value="VDL94710.1"/>
    <property type="molecule type" value="Genomic_DNA"/>
</dbReference>
<dbReference type="AlphaFoldDB" id="A0A183SVS7"/>
<accession>A0A183SVS7</accession>
<reference evidence="4" key="1">
    <citation type="submission" date="2016-06" db="UniProtKB">
        <authorList>
            <consortium name="WormBaseParasite"/>
        </authorList>
    </citation>
    <scope>IDENTIFICATION</scope>
</reference>